<dbReference type="PROSITE" id="PS51687">
    <property type="entry name" value="SAM_MT_RNA_M5U"/>
    <property type="match status" value="1"/>
</dbReference>
<reference evidence="8 9" key="1">
    <citation type="journal article" date="2015" name="Genome Announc.">
        <title>Expanding the biotechnology potential of lactobacilli through comparative genomics of 213 strains and associated genera.</title>
        <authorList>
            <person name="Sun Z."/>
            <person name="Harris H.M."/>
            <person name="McCann A."/>
            <person name="Guo C."/>
            <person name="Argimon S."/>
            <person name="Zhang W."/>
            <person name="Yang X."/>
            <person name="Jeffery I.B."/>
            <person name="Cooney J.C."/>
            <person name="Kagawa T.F."/>
            <person name="Liu W."/>
            <person name="Song Y."/>
            <person name="Salvetti E."/>
            <person name="Wrobel A."/>
            <person name="Rasinkangas P."/>
            <person name="Parkhill J."/>
            <person name="Rea M.C."/>
            <person name="O'Sullivan O."/>
            <person name="Ritari J."/>
            <person name="Douillard F.P."/>
            <person name="Paul Ross R."/>
            <person name="Yang R."/>
            <person name="Briner A.E."/>
            <person name="Felis G.E."/>
            <person name="de Vos W.M."/>
            <person name="Barrangou R."/>
            <person name="Klaenhammer T.R."/>
            <person name="Caufield P.W."/>
            <person name="Cui Y."/>
            <person name="Zhang H."/>
            <person name="O'Toole P.W."/>
        </authorList>
    </citation>
    <scope>NUCLEOTIDE SEQUENCE [LARGE SCALE GENOMIC DNA]</scope>
    <source>
        <strain evidence="8 9">DSM 23365</strain>
    </source>
</reference>
<dbReference type="SUPFAM" id="SSF53335">
    <property type="entry name" value="S-adenosyl-L-methionine-dependent methyltransferases"/>
    <property type="match status" value="1"/>
</dbReference>
<feature type="binding site" evidence="4">
    <location>
        <position position="365"/>
    </location>
    <ligand>
        <name>S-adenosyl-L-methionine</name>
        <dbReference type="ChEBI" id="CHEBI:59789"/>
    </ligand>
</feature>
<dbReference type="Proteomes" id="UP000051442">
    <property type="component" value="Unassembled WGS sequence"/>
</dbReference>
<evidence type="ECO:0000313" key="9">
    <source>
        <dbReference type="Proteomes" id="UP000051442"/>
    </source>
</evidence>
<comment type="similarity">
    <text evidence="4">Belongs to the class I-like SAM-binding methyltransferase superfamily. RNA M5U methyltransferase family.</text>
</comment>
<evidence type="ECO:0000256" key="4">
    <source>
        <dbReference type="PROSITE-ProRule" id="PRU01024"/>
    </source>
</evidence>
<dbReference type="PROSITE" id="PS50926">
    <property type="entry name" value="TRAM"/>
    <property type="match status" value="1"/>
</dbReference>
<dbReference type="InterPro" id="IPR010280">
    <property type="entry name" value="U5_MeTrfase_fam"/>
</dbReference>
<protein>
    <submittedName>
        <fullName evidence="8">tRNA (Uracil-5-)-methyltransferase related enzyme</fullName>
    </submittedName>
</protein>
<name>A0A0R2EZ03_9LACO</name>
<dbReference type="PANTHER" id="PTHR11061:SF45">
    <property type="match status" value="1"/>
</dbReference>
<gene>
    <name evidence="8" type="ORF">FD14_GL001352</name>
</gene>
<proteinExistence type="inferred from homology"/>
<comment type="caution">
    <text evidence="8">The sequence shown here is derived from an EMBL/GenBank/DDBJ whole genome shotgun (WGS) entry which is preliminary data.</text>
</comment>
<dbReference type="Pfam" id="PF01938">
    <property type="entry name" value="TRAM"/>
    <property type="match status" value="1"/>
</dbReference>
<dbReference type="PANTHER" id="PTHR11061">
    <property type="entry name" value="RNA M5U METHYLTRANSFERASE"/>
    <property type="match status" value="1"/>
</dbReference>
<dbReference type="AlphaFoldDB" id="A0A0R2EZ03"/>
<accession>A0A0R2EZ03</accession>
<dbReference type="FunFam" id="3.40.50.150:FF:000009">
    <property type="entry name" value="23S rRNA (Uracil(1939)-C(5))-methyltransferase RlmD"/>
    <property type="match status" value="1"/>
</dbReference>
<feature type="active site" evidence="5">
    <location>
        <position position="440"/>
    </location>
</feature>
<evidence type="ECO:0000259" key="7">
    <source>
        <dbReference type="PROSITE" id="PS50926"/>
    </source>
</evidence>
<dbReference type="EMBL" id="AYZM01000125">
    <property type="protein sequence ID" value="KRN21219.1"/>
    <property type="molecule type" value="Genomic_DNA"/>
</dbReference>
<dbReference type="STRING" id="1423804.FD14_GL001352"/>
<dbReference type="Gene3D" id="2.40.50.1070">
    <property type="match status" value="1"/>
</dbReference>
<keyword evidence="2 4" id="KW-0808">Transferase</keyword>
<dbReference type="PROSITE" id="PS01230">
    <property type="entry name" value="TRMA_1"/>
    <property type="match status" value="1"/>
</dbReference>
<dbReference type="CDD" id="cd02440">
    <property type="entry name" value="AdoMet_MTases"/>
    <property type="match status" value="1"/>
</dbReference>
<dbReference type="InterPro" id="IPR012340">
    <property type="entry name" value="NA-bd_OB-fold"/>
</dbReference>
<feature type="domain" description="TRAM" evidence="7">
    <location>
        <begin position="30"/>
        <end position="88"/>
    </location>
</feature>
<dbReference type="Pfam" id="PF05958">
    <property type="entry name" value="tRNA_U5-meth_tr"/>
    <property type="match status" value="1"/>
</dbReference>
<dbReference type="GO" id="GO:0070475">
    <property type="term" value="P:rRNA base methylation"/>
    <property type="evidence" value="ECO:0007669"/>
    <property type="project" value="TreeGrafter"/>
</dbReference>
<organism evidence="8 9">
    <name type="scientific">Secundilactobacillus similis DSM 23365 = JCM 2765</name>
    <dbReference type="NCBI Taxonomy" id="1423804"/>
    <lineage>
        <taxon>Bacteria</taxon>
        <taxon>Bacillati</taxon>
        <taxon>Bacillota</taxon>
        <taxon>Bacilli</taxon>
        <taxon>Lactobacillales</taxon>
        <taxon>Lactobacillaceae</taxon>
        <taxon>Secundilactobacillus</taxon>
    </lineage>
</organism>
<evidence type="ECO:0000256" key="2">
    <source>
        <dbReference type="ARBA" id="ARBA00022679"/>
    </source>
</evidence>
<feature type="region of interest" description="Disordered" evidence="6">
    <location>
        <begin position="1"/>
        <end position="30"/>
    </location>
</feature>
<dbReference type="PATRIC" id="fig|1423804.4.peg.1451"/>
<dbReference type="FunFam" id="2.40.50.1070:FF:000003">
    <property type="entry name" value="23S rRNA (Uracil-5-)-methyltransferase RumA"/>
    <property type="match status" value="1"/>
</dbReference>
<dbReference type="SUPFAM" id="SSF50249">
    <property type="entry name" value="Nucleic acid-binding proteins"/>
    <property type="match status" value="1"/>
</dbReference>
<evidence type="ECO:0000256" key="5">
    <source>
        <dbReference type="PROSITE-ProRule" id="PRU10015"/>
    </source>
</evidence>
<evidence type="ECO:0000313" key="8">
    <source>
        <dbReference type="EMBL" id="KRN21219.1"/>
    </source>
</evidence>
<dbReference type="GO" id="GO:0070041">
    <property type="term" value="F:rRNA (uridine-C5-)-methyltransferase activity"/>
    <property type="evidence" value="ECO:0007669"/>
    <property type="project" value="TreeGrafter"/>
</dbReference>
<dbReference type="Gene3D" id="2.40.50.140">
    <property type="entry name" value="Nucleic acid-binding proteins"/>
    <property type="match status" value="1"/>
</dbReference>
<sequence length="482" mass="54232">MKTTQTNQYHSRNNSQNHRPNQRRQQQDVQVEMGQRFPLTIKRLGINGEGIGYFKRKLVFVQGALPNEVVVAEVTGIKPNFLTAKVHRLKTPSPDRVTPRDAYAGEVGGFELEHLAYPAQLEFKRDVVRQSLEKYQPKGFRNYLLKPTIGMTDPYGYRNKAQFQIRRATDGHVMAGLYQERSHKLVDLETCSVQMPATMAVMRTVVNLLEELDVSIYNEKKHSGLVRTVVVRVAAGTDEVQVVFVTNGTNFPQQADMIDRLQTAHPEVVSIMQNVNSERTSLIWGDDTYLLAGKPQIREVLNDLQFNLSARAFLQLNPYQTVTLYAEALKALDLSPDENVVDAYSGVGTIGLSMAHAAKEVRGMDVIDDAVKDARENAALNDITNATYETGTAETLLPKWLDEGFELDALVVDPPRTGLDDQLIRAILASKPKKFVYISCNPSTLARDLVKLTRQYRVDYIQSVDMMPQTARCEAVVKFTRI</sequence>
<dbReference type="InterPro" id="IPR030390">
    <property type="entry name" value="MeTrfase_TrmA_AS"/>
</dbReference>
<keyword evidence="3 4" id="KW-0949">S-adenosyl-L-methionine</keyword>
<dbReference type="InterPro" id="IPR029063">
    <property type="entry name" value="SAM-dependent_MTases_sf"/>
</dbReference>
<feature type="binding site" evidence="4">
    <location>
        <position position="344"/>
    </location>
    <ligand>
        <name>S-adenosyl-L-methionine</name>
        <dbReference type="ChEBI" id="CHEBI:59789"/>
    </ligand>
</feature>
<evidence type="ECO:0000256" key="6">
    <source>
        <dbReference type="SAM" id="MobiDB-lite"/>
    </source>
</evidence>
<evidence type="ECO:0000256" key="1">
    <source>
        <dbReference type="ARBA" id="ARBA00022603"/>
    </source>
</evidence>
<feature type="compositionally biased region" description="Low complexity" evidence="6">
    <location>
        <begin position="10"/>
        <end position="19"/>
    </location>
</feature>
<feature type="binding site" evidence="4">
    <location>
        <position position="315"/>
    </location>
    <ligand>
        <name>S-adenosyl-L-methionine</name>
        <dbReference type="ChEBI" id="CHEBI:59789"/>
    </ligand>
</feature>
<dbReference type="NCBIfam" id="TIGR00479">
    <property type="entry name" value="rumA"/>
    <property type="match status" value="1"/>
</dbReference>
<feature type="active site" description="Nucleophile" evidence="4">
    <location>
        <position position="440"/>
    </location>
</feature>
<feature type="binding site" evidence="4">
    <location>
        <position position="413"/>
    </location>
    <ligand>
        <name>S-adenosyl-L-methionine</name>
        <dbReference type="ChEBI" id="CHEBI:59789"/>
    </ligand>
</feature>
<dbReference type="Gene3D" id="3.40.50.150">
    <property type="entry name" value="Vaccinia Virus protein VP39"/>
    <property type="match status" value="1"/>
</dbReference>
<evidence type="ECO:0000256" key="3">
    <source>
        <dbReference type="ARBA" id="ARBA00022691"/>
    </source>
</evidence>
<dbReference type="InterPro" id="IPR002792">
    <property type="entry name" value="TRAM_dom"/>
</dbReference>
<keyword evidence="1 4" id="KW-0489">Methyltransferase</keyword>
<keyword evidence="9" id="KW-1185">Reference proteome</keyword>